<protein>
    <recommendedName>
        <fullName evidence="4 11">3-oxoacyl-[acyl-carrier-protein] synthase 2</fullName>
        <ecNumber evidence="3 11">2.3.1.179</ecNumber>
    </recommendedName>
</protein>
<dbReference type="InterPro" id="IPR000794">
    <property type="entry name" value="Beta-ketoacyl_synthase"/>
</dbReference>
<keyword evidence="5 11" id="KW-0444">Lipid biosynthesis</keyword>
<keyword evidence="7" id="KW-0276">Fatty acid metabolism</keyword>
<dbReference type="HOGENOM" id="CLU_000022_69_2_5"/>
<comment type="catalytic activity">
    <reaction evidence="11">
        <text>a fatty acyl-[ACP] + malonyl-[ACP] + H(+) = a 3-oxoacyl-[ACP] + holo-[ACP] + CO2</text>
        <dbReference type="Rhea" id="RHEA:22836"/>
        <dbReference type="Rhea" id="RHEA-COMP:9623"/>
        <dbReference type="Rhea" id="RHEA-COMP:9685"/>
        <dbReference type="Rhea" id="RHEA-COMP:9916"/>
        <dbReference type="Rhea" id="RHEA-COMP:14125"/>
        <dbReference type="ChEBI" id="CHEBI:15378"/>
        <dbReference type="ChEBI" id="CHEBI:16526"/>
        <dbReference type="ChEBI" id="CHEBI:64479"/>
        <dbReference type="ChEBI" id="CHEBI:78449"/>
        <dbReference type="ChEBI" id="CHEBI:78776"/>
        <dbReference type="ChEBI" id="CHEBI:138651"/>
    </reaction>
</comment>
<dbReference type="Pfam" id="PF00109">
    <property type="entry name" value="ketoacyl-synt"/>
    <property type="match status" value="1"/>
</dbReference>
<dbReference type="NCBIfam" id="NF004970">
    <property type="entry name" value="PRK06333.1"/>
    <property type="match status" value="1"/>
</dbReference>
<dbReference type="FunFam" id="3.40.47.10:FF:000009">
    <property type="entry name" value="3-oxoacyl-[acyl-carrier-protein] synthase 2"/>
    <property type="match status" value="1"/>
</dbReference>
<dbReference type="eggNOG" id="COG0304">
    <property type="taxonomic scope" value="Bacteria"/>
</dbReference>
<dbReference type="PANTHER" id="PTHR11712">
    <property type="entry name" value="POLYKETIDE SYNTHASE-RELATED"/>
    <property type="match status" value="1"/>
</dbReference>
<dbReference type="GO" id="GO:0006633">
    <property type="term" value="P:fatty acid biosynthetic process"/>
    <property type="evidence" value="ECO:0007669"/>
    <property type="project" value="UniProtKB-UniRule"/>
</dbReference>
<organism evidence="15 16">
    <name type="scientific">Magnetococcus marinus (strain ATCC BAA-1437 / JCM 17883 / MC-1)</name>
    <dbReference type="NCBI Taxonomy" id="156889"/>
    <lineage>
        <taxon>Bacteria</taxon>
        <taxon>Pseudomonadati</taxon>
        <taxon>Pseudomonadota</taxon>
        <taxon>Magnetococcia</taxon>
        <taxon>Magnetococcales</taxon>
        <taxon>Magnetococcaceae</taxon>
        <taxon>Magnetococcus</taxon>
    </lineage>
</organism>
<dbReference type="Gene3D" id="3.40.47.10">
    <property type="match status" value="1"/>
</dbReference>
<dbReference type="InterPro" id="IPR020841">
    <property type="entry name" value="PKS_Beta-ketoAc_synthase_dom"/>
</dbReference>
<dbReference type="InterPro" id="IPR014030">
    <property type="entry name" value="Ketoacyl_synth_N"/>
</dbReference>
<dbReference type="SUPFAM" id="SSF53901">
    <property type="entry name" value="Thiolase-like"/>
    <property type="match status" value="2"/>
</dbReference>
<evidence type="ECO:0000313" key="16">
    <source>
        <dbReference type="Proteomes" id="UP000002586"/>
    </source>
</evidence>
<comment type="similarity">
    <text evidence="2 11 13">Belongs to the thiolase-like superfamily. Beta-ketoacyl-ACP synthases family.</text>
</comment>
<dbReference type="STRING" id="156889.Mmc1_1872"/>
<evidence type="ECO:0000256" key="6">
    <source>
        <dbReference type="ARBA" id="ARBA00022679"/>
    </source>
</evidence>
<name>A0L8T7_MAGMM</name>
<dbReference type="NCBIfam" id="TIGR03150">
    <property type="entry name" value="fabF"/>
    <property type="match status" value="1"/>
</dbReference>
<evidence type="ECO:0000313" key="15">
    <source>
        <dbReference type="EMBL" id="ABK44380.1"/>
    </source>
</evidence>
<dbReference type="PROSITE" id="PS00606">
    <property type="entry name" value="KS3_1"/>
    <property type="match status" value="1"/>
</dbReference>
<dbReference type="SMART" id="SM00825">
    <property type="entry name" value="PKS_KS"/>
    <property type="match status" value="1"/>
</dbReference>
<keyword evidence="10 11" id="KW-0012">Acyltransferase</keyword>
<evidence type="ECO:0000256" key="7">
    <source>
        <dbReference type="ARBA" id="ARBA00022832"/>
    </source>
</evidence>
<evidence type="ECO:0000256" key="10">
    <source>
        <dbReference type="ARBA" id="ARBA00023315"/>
    </source>
</evidence>
<dbReference type="InterPro" id="IPR016039">
    <property type="entry name" value="Thiolase-like"/>
</dbReference>
<dbReference type="PIRSF" id="PIRSF000447">
    <property type="entry name" value="KAS_II"/>
    <property type="match status" value="1"/>
</dbReference>
<evidence type="ECO:0000256" key="5">
    <source>
        <dbReference type="ARBA" id="ARBA00022516"/>
    </source>
</evidence>
<evidence type="ECO:0000256" key="8">
    <source>
        <dbReference type="ARBA" id="ARBA00023098"/>
    </source>
</evidence>
<evidence type="ECO:0000256" key="9">
    <source>
        <dbReference type="ARBA" id="ARBA00023160"/>
    </source>
</evidence>
<accession>A0L8T7</accession>
<gene>
    <name evidence="15" type="ordered locus">Mmc1_1872</name>
</gene>
<dbReference type="EC" id="2.3.1.179" evidence="3 11"/>
<dbReference type="GO" id="GO:0005829">
    <property type="term" value="C:cytosol"/>
    <property type="evidence" value="ECO:0007669"/>
    <property type="project" value="TreeGrafter"/>
</dbReference>
<evidence type="ECO:0000256" key="1">
    <source>
        <dbReference type="ARBA" id="ARBA00005194"/>
    </source>
</evidence>
<dbReference type="PROSITE" id="PS52004">
    <property type="entry name" value="KS3_2"/>
    <property type="match status" value="1"/>
</dbReference>
<dbReference type="PANTHER" id="PTHR11712:SF336">
    <property type="entry name" value="3-OXOACYL-[ACYL-CARRIER-PROTEIN] SYNTHASE, MITOCHONDRIAL"/>
    <property type="match status" value="1"/>
</dbReference>
<comment type="catalytic activity">
    <reaction evidence="11">
        <text>(9Z)-hexadecenoyl-[ACP] + malonyl-[ACP] + H(+) = 3-oxo-(11Z)-octadecenoyl-[ACP] + holo-[ACP] + CO2</text>
        <dbReference type="Rhea" id="RHEA:55040"/>
        <dbReference type="Rhea" id="RHEA-COMP:9623"/>
        <dbReference type="Rhea" id="RHEA-COMP:9685"/>
        <dbReference type="Rhea" id="RHEA-COMP:10800"/>
        <dbReference type="Rhea" id="RHEA-COMP:14074"/>
        <dbReference type="ChEBI" id="CHEBI:15378"/>
        <dbReference type="ChEBI" id="CHEBI:16526"/>
        <dbReference type="ChEBI" id="CHEBI:64479"/>
        <dbReference type="ChEBI" id="CHEBI:78449"/>
        <dbReference type="ChEBI" id="CHEBI:83989"/>
        <dbReference type="ChEBI" id="CHEBI:138538"/>
        <dbReference type="EC" id="2.3.1.179"/>
    </reaction>
</comment>
<evidence type="ECO:0000259" key="14">
    <source>
        <dbReference type="PROSITE" id="PS52004"/>
    </source>
</evidence>
<dbReference type="EMBL" id="CP000471">
    <property type="protein sequence ID" value="ABK44380.1"/>
    <property type="molecule type" value="Genomic_DNA"/>
</dbReference>
<dbReference type="GO" id="GO:0004315">
    <property type="term" value="F:3-oxoacyl-[acyl-carrier-protein] synthase activity"/>
    <property type="evidence" value="ECO:0007669"/>
    <property type="project" value="UniProtKB-UniRule"/>
</dbReference>
<dbReference type="AlphaFoldDB" id="A0L8T7"/>
<feature type="domain" description="Ketosynthase family 3 (KS3)" evidence="14">
    <location>
        <begin position="2"/>
        <end position="412"/>
    </location>
</feature>
<sequence>MNHRVVITGVGLVTPLGVGNDVTWSRLIAGESGIGLLTSFDTEEYSCKIGGEIKDFNPEQWIEKKEVKKMDRFIHYGLAASQLAWEDSGLEAPDEEASYRYGAIVGSGIGGLIAIQNQAIALKEKGPRRISPFFIPMSLINLVSGQLAIKYGLRGPNHAVVTACATGTHAIGDAYRIVQRGEADVMVAGGAEAAICELGIGGFAAARALSTRNDDPTRASRPWDKGRDGFVQSDGAGVVVVESMEHAKARGARIYAEVVGYGMSGDAYHITAPHPSGDGAARCMAAALKDAQMDPSGIGYINAHGTSTPQGDVIETKAVKKIFGESGAKKVMVSSTKSMTGHLLGAAGGIEAIFTAKALHEGVIPPTINLDDPDPECDLDFVPHTARQEQVEAALSNSFGFGGTNATLVLKRVR</sequence>
<evidence type="ECO:0000256" key="11">
    <source>
        <dbReference type="PIRNR" id="PIRNR000447"/>
    </source>
</evidence>
<comment type="pathway">
    <text evidence="1 11">Lipid metabolism; fatty acid biosynthesis.</text>
</comment>
<proteinExistence type="inferred from homology"/>
<evidence type="ECO:0000256" key="3">
    <source>
        <dbReference type="ARBA" id="ARBA00012356"/>
    </source>
</evidence>
<keyword evidence="8" id="KW-0443">Lipid metabolism</keyword>
<dbReference type="UniPathway" id="UPA00094"/>
<evidence type="ECO:0000256" key="4">
    <source>
        <dbReference type="ARBA" id="ARBA00014657"/>
    </source>
</evidence>
<dbReference type="CDD" id="cd00834">
    <property type="entry name" value="KAS_I_II"/>
    <property type="match status" value="1"/>
</dbReference>
<dbReference type="InterPro" id="IPR018201">
    <property type="entry name" value="Ketoacyl_synth_AS"/>
</dbReference>
<feature type="active site" description="For beta-ketoacyl synthase activity" evidence="12">
    <location>
        <position position="164"/>
    </location>
</feature>
<dbReference type="InterPro" id="IPR017568">
    <property type="entry name" value="3-oxoacyl-ACP_synth-2"/>
</dbReference>
<keyword evidence="9 11" id="KW-0275">Fatty acid biosynthesis</keyword>
<dbReference type="NCBIfam" id="NF005589">
    <property type="entry name" value="PRK07314.1"/>
    <property type="match status" value="1"/>
</dbReference>
<dbReference type="RefSeq" id="WP_011713524.1">
    <property type="nucleotide sequence ID" value="NC_008576.1"/>
</dbReference>
<dbReference type="InterPro" id="IPR014031">
    <property type="entry name" value="Ketoacyl_synth_C"/>
</dbReference>
<evidence type="ECO:0000256" key="12">
    <source>
        <dbReference type="PIRSR" id="PIRSR000447-1"/>
    </source>
</evidence>
<dbReference type="OrthoDB" id="9808669at2"/>
<comment type="function">
    <text evidence="11">Involved in the type II fatty acid elongation cycle. Catalyzes the elongation of a wide range of acyl-ACP by the addition of two carbons from malonyl-ACP to an acyl acceptor. Can efficiently catalyze the conversion of palmitoleoyl-ACP (cis-hexadec-9-enoyl-ACP) to cis-vaccenoyl-ACP (cis-octadec-11-enoyl-ACP), an essential step in the thermal regulation of fatty acid composition.</text>
</comment>
<keyword evidence="6 11" id="KW-0808">Transferase</keyword>
<reference evidence="15 16" key="2">
    <citation type="journal article" date="2012" name="Int. J. Syst. Evol. Microbiol.">
        <title>Magnetococcus marinus gen. nov., sp. nov., a marine, magnetotactic bacterium that represents a novel lineage (Magnetococcaceae fam. nov.; Magnetococcales ord. nov.) at the base of the Alphaproteobacteria.</title>
        <authorList>
            <person name="Bazylinski D.A."/>
            <person name="Williams T.J."/>
            <person name="Lefevre C.T."/>
            <person name="Berg R.J."/>
            <person name="Zhang C.L."/>
            <person name="Bowser S.S."/>
            <person name="Dean A.J."/>
            <person name="Beveridge T.J."/>
        </authorList>
    </citation>
    <scope>NUCLEOTIDE SEQUENCE [LARGE SCALE GENOMIC DNA]</scope>
    <source>
        <strain evidence="16">ATCC BAA-1437 / JCM 17883 / MC-1</strain>
    </source>
</reference>
<evidence type="ECO:0000256" key="13">
    <source>
        <dbReference type="RuleBase" id="RU003694"/>
    </source>
</evidence>
<dbReference type="KEGG" id="mgm:Mmc1_1872"/>
<reference evidence="16" key="1">
    <citation type="journal article" date="2009" name="Appl. Environ. Microbiol.">
        <title>Complete genome sequence of the chemolithoautotrophic marine magnetotactic coccus strain MC-1.</title>
        <authorList>
            <person name="Schubbe S."/>
            <person name="Williams T.J."/>
            <person name="Xie G."/>
            <person name="Kiss H.E."/>
            <person name="Brettin T.S."/>
            <person name="Martinez D."/>
            <person name="Ross C.A."/>
            <person name="Schuler D."/>
            <person name="Cox B.L."/>
            <person name="Nealson K.H."/>
            <person name="Bazylinski D.A."/>
        </authorList>
    </citation>
    <scope>NUCLEOTIDE SEQUENCE [LARGE SCALE GENOMIC DNA]</scope>
    <source>
        <strain evidence="16">ATCC BAA-1437 / JCM 17883 / MC-1</strain>
    </source>
</reference>
<dbReference type="Pfam" id="PF02801">
    <property type="entry name" value="Ketoacyl-synt_C"/>
    <property type="match status" value="1"/>
</dbReference>
<evidence type="ECO:0000256" key="2">
    <source>
        <dbReference type="ARBA" id="ARBA00008467"/>
    </source>
</evidence>
<dbReference type="Proteomes" id="UP000002586">
    <property type="component" value="Chromosome"/>
</dbReference>
<keyword evidence="16" id="KW-1185">Reference proteome</keyword>